<proteinExistence type="inferred from homology"/>
<evidence type="ECO:0000256" key="3">
    <source>
        <dbReference type="ARBA" id="ARBA00012824"/>
    </source>
</evidence>
<dbReference type="PANTHER" id="PTHR42839">
    <property type="entry name" value="ISOCHORISMATE SYNTHASE ENTC"/>
    <property type="match status" value="1"/>
</dbReference>
<evidence type="ECO:0000313" key="8">
    <source>
        <dbReference type="Proteomes" id="UP000008366"/>
    </source>
</evidence>
<dbReference type="RefSeq" id="WP_006591459.1">
    <property type="nucleotide sequence ID" value="NZ_BAHD01000014.1"/>
</dbReference>
<dbReference type="EMBL" id="BAHD01000014">
    <property type="protein sequence ID" value="GAB94927.1"/>
    <property type="molecule type" value="Genomic_DNA"/>
</dbReference>
<keyword evidence="4" id="KW-0413">Isomerase</keyword>
<dbReference type="GO" id="GO:0008909">
    <property type="term" value="F:isochorismate synthase activity"/>
    <property type="evidence" value="ECO:0007669"/>
    <property type="project" value="UniProtKB-EC"/>
</dbReference>
<comment type="similarity">
    <text evidence="2">Belongs to the isochorismate synthase family.</text>
</comment>
<dbReference type="AlphaFoldDB" id="K6WS65"/>
<organism evidence="7 8">
    <name type="scientific">Kineosphaera limosa NBRC 100340</name>
    <dbReference type="NCBI Taxonomy" id="1184609"/>
    <lineage>
        <taxon>Bacteria</taxon>
        <taxon>Bacillati</taxon>
        <taxon>Actinomycetota</taxon>
        <taxon>Actinomycetes</taxon>
        <taxon>Micrococcales</taxon>
        <taxon>Dermatophilaceae</taxon>
        <taxon>Kineosphaera</taxon>
    </lineage>
</organism>
<dbReference type="InterPro" id="IPR015890">
    <property type="entry name" value="Chorismate_C"/>
</dbReference>
<dbReference type="STRING" id="1184609.KILIM_014_00630"/>
<dbReference type="SUPFAM" id="SSF56322">
    <property type="entry name" value="ADC synthase"/>
    <property type="match status" value="1"/>
</dbReference>
<dbReference type="EC" id="5.4.4.2" evidence="3"/>
<gene>
    <name evidence="7" type="ORF">KILIM_014_00630</name>
</gene>
<dbReference type="OrthoDB" id="9806579at2"/>
<dbReference type="InterPro" id="IPR004561">
    <property type="entry name" value="IsoChor_synthase"/>
</dbReference>
<dbReference type="Pfam" id="PF00425">
    <property type="entry name" value="Chorismate_bind"/>
    <property type="match status" value="1"/>
</dbReference>
<dbReference type="NCBIfam" id="TIGR00543">
    <property type="entry name" value="isochor_syn"/>
    <property type="match status" value="1"/>
</dbReference>
<evidence type="ECO:0000256" key="4">
    <source>
        <dbReference type="ARBA" id="ARBA00023235"/>
    </source>
</evidence>
<evidence type="ECO:0000259" key="6">
    <source>
        <dbReference type="Pfam" id="PF00425"/>
    </source>
</evidence>
<name>K6WS65_9MICO</name>
<sequence>MVQGYRGPALDVPALAEAGPGGLARWATAALTGQTRRRGGLVCGLVPFDPQARPDLFVVEQPQRHRVDLSAVCAEQQRTPGADEALERARMSMAADLREAATRCDDSYRRSVAQALISIADGALRKVVLARSIDLSLADLDVDLVWARLAARNPQGYAFAVRSPGGVVFLGASPELVAEVDGTGFATHPLAGSAPRSGDAATDAARGRELLASDKDRREHRFVVDHIVDRLRPLLRRLDVPSGPGLFATDAMLHLGTRLTGVLRPDVTALEAAATIHPTPAVCGVPTQGALDAIRHLEPHDRGCYAGLVGWQDAAGHGQWALALRCARIRDGQARLFAGAGVVAGSTPDAEHAETAAKFATMTASLAPASAGTGDPR</sequence>
<keyword evidence="8" id="KW-1185">Reference proteome</keyword>
<evidence type="ECO:0000256" key="1">
    <source>
        <dbReference type="ARBA" id="ARBA00000799"/>
    </source>
</evidence>
<dbReference type="Proteomes" id="UP000008366">
    <property type="component" value="Unassembled WGS sequence"/>
</dbReference>
<evidence type="ECO:0000256" key="2">
    <source>
        <dbReference type="ARBA" id="ARBA00005297"/>
    </source>
</evidence>
<protein>
    <recommendedName>
        <fullName evidence="3">isochorismate synthase</fullName>
        <ecNumber evidence="3">5.4.4.2</ecNumber>
    </recommendedName>
    <alternativeName>
        <fullName evidence="5">Isochorismate mutase</fullName>
    </alternativeName>
</protein>
<comment type="catalytic activity">
    <reaction evidence="1">
        <text>chorismate = isochorismate</text>
        <dbReference type="Rhea" id="RHEA:18985"/>
        <dbReference type="ChEBI" id="CHEBI:29748"/>
        <dbReference type="ChEBI" id="CHEBI:29780"/>
        <dbReference type="EC" id="5.4.4.2"/>
    </reaction>
</comment>
<dbReference type="Gene3D" id="3.60.120.10">
    <property type="entry name" value="Anthranilate synthase"/>
    <property type="match status" value="1"/>
</dbReference>
<dbReference type="InterPro" id="IPR005801">
    <property type="entry name" value="ADC_synthase"/>
</dbReference>
<feature type="domain" description="Chorismate-utilising enzyme C-terminal" evidence="6">
    <location>
        <begin position="106"/>
        <end position="358"/>
    </location>
</feature>
<comment type="caution">
    <text evidence="7">The sequence shown here is derived from an EMBL/GenBank/DDBJ whole genome shotgun (WGS) entry which is preliminary data.</text>
</comment>
<accession>K6WS65</accession>
<dbReference type="PANTHER" id="PTHR42839:SF2">
    <property type="entry name" value="ISOCHORISMATE SYNTHASE ENTC"/>
    <property type="match status" value="1"/>
</dbReference>
<evidence type="ECO:0000313" key="7">
    <source>
        <dbReference type="EMBL" id="GAB94927.1"/>
    </source>
</evidence>
<evidence type="ECO:0000256" key="5">
    <source>
        <dbReference type="ARBA" id="ARBA00041564"/>
    </source>
</evidence>
<dbReference type="eggNOG" id="COG1169">
    <property type="taxonomic scope" value="Bacteria"/>
</dbReference>
<reference evidence="7 8" key="1">
    <citation type="submission" date="2012-08" db="EMBL/GenBank/DDBJ databases">
        <title>Whole genome shotgun sequence of Kineosphaera limosa NBRC 100340.</title>
        <authorList>
            <person name="Yoshida I."/>
            <person name="Isaki S."/>
            <person name="Hosoyama A."/>
            <person name="Tsuchikane K."/>
            <person name="Katsumata H."/>
            <person name="Ando Y."/>
            <person name="Ohji S."/>
            <person name="Hamada M."/>
            <person name="Tamura T."/>
            <person name="Yamazoe A."/>
            <person name="Yamazaki S."/>
            <person name="Fujita N."/>
        </authorList>
    </citation>
    <scope>NUCLEOTIDE SEQUENCE [LARGE SCALE GENOMIC DNA]</scope>
    <source>
        <strain evidence="7 8">NBRC 100340</strain>
    </source>
</reference>